<comment type="caution">
    <text evidence="1">The sequence shown here is derived from an EMBL/GenBank/DDBJ whole genome shotgun (WGS) entry which is preliminary data.</text>
</comment>
<dbReference type="Proteomes" id="UP001196413">
    <property type="component" value="Unassembled WGS sequence"/>
</dbReference>
<reference evidence="1" key="1">
    <citation type="submission" date="2021-06" db="EMBL/GenBank/DDBJ databases">
        <title>Parelaphostrongylus tenuis whole genome reference sequence.</title>
        <authorList>
            <person name="Garwood T.J."/>
            <person name="Larsen P.A."/>
            <person name="Fountain-Jones N.M."/>
            <person name="Garbe J.R."/>
            <person name="Macchietto M.G."/>
            <person name="Kania S.A."/>
            <person name="Gerhold R.W."/>
            <person name="Richards J.E."/>
            <person name="Wolf T.M."/>
        </authorList>
    </citation>
    <scope>NUCLEOTIDE SEQUENCE</scope>
    <source>
        <strain evidence="1">MNPRO001-30</strain>
        <tissue evidence="1">Meninges</tissue>
    </source>
</reference>
<sequence>MLRYEQSFERDPCEVEWKRYIAFSHKIVHLTLANHTLIVASRLPLTFEKS</sequence>
<evidence type="ECO:0000313" key="2">
    <source>
        <dbReference type="Proteomes" id="UP001196413"/>
    </source>
</evidence>
<dbReference type="AlphaFoldDB" id="A0AAD5QP46"/>
<accession>A0AAD5QP46</accession>
<keyword evidence="2" id="KW-1185">Reference proteome</keyword>
<protein>
    <submittedName>
        <fullName evidence="1">Uncharacterized protein</fullName>
    </submittedName>
</protein>
<organism evidence="1 2">
    <name type="scientific">Parelaphostrongylus tenuis</name>
    <name type="common">Meningeal worm</name>
    <dbReference type="NCBI Taxonomy" id="148309"/>
    <lineage>
        <taxon>Eukaryota</taxon>
        <taxon>Metazoa</taxon>
        <taxon>Ecdysozoa</taxon>
        <taxon>Nematoda</taxon>
        <taxon>Chromadorea</taxon>
        <taxon>Rhabditida</taxon>
        <taxon>Rhabditina</taxon>
        <taxon>Rhabditomorpha</taxon>
        <taxon>Strongyloidea</taxon>
        <taxon>Metastrongylidae</taxon>
        <taxon>Parelaphostrongylus</taxon>
    </lineage>
</organism>
<name>A0AAD5QP46_PARTN</name>
<proteinExistence type="predicted"/>
<gene>
    <name evidence="1" type="ORF">KIN20_014217</name>
</gene>
<dbReference type="EMBL" id="JAHQIW010002830">
    <property type="protein sequence ID" value="KAJ1356484.1"/>
    <property type="molecule type" value="Genomic_DNA"/>
</dbReference>
<evidence type="ECO:0000313" key="1">
    <source>
        <dbReference type="EMBL" id="KAJ1356484.1"/>
    </source>
</evidence>